<feature type="transmembrane region" description="Helical" evidence="1">
    <location>
        <begin position="193"/>
        <end position="212"/>
    </location>
</feature>
<feature type="transmembrane region" description="Helical" evidence="1">
    <location>
        <begin position="120"/>
        <end position="144"/>
    </location>
</feature>
<protein>
    <submittedName>
        <fullName evidence="3">Uncharacterized protein</fullName>
    </submittedName>
</protein>
<evidence type="ECO:0000313" key="3">
    <source>
        <dbReference type="WBParaSite" id="ACRNAN_scaffold15527.g11543.t1"/>
    </source>
</evidence>
<evidence type="ECO:0000256" key="1">
    <source>
        <dbReference type="SAM" id="Phobius"/>
    </source>
</evidence>
<feature type="transmembrane region" description="Helical" evidence="1">
    <location>
        <begin position="165"/>
        <end position="187"/>
    </location>
</feature>
<name>A0A914CWB3_9BILA</name>
<dbReference type="SUPFAM" id="SSF81321">
    <property type="entry name" value="Family A G protein-coupled receptor-like"/>
    <property type="match status" value="1"/>
</dbReference>
<keyword evidence="1" id="KW-0812">Transmembrane</keyword>
<reference evidence="3" key="1">
    <citation type="submission" date="2022-11" db="UniProtKB">
        <authorList>
            <consortium name="WormBaseParasite"/>
        </authorList>
    </citation>
    <scope>IDENTIFICATION</scope>
</reference>
<dbReference type="Proteomes" id="UP000887540">
    <property type="component" value="Unplaced"/>
</dbReference>
<sequence length="246" mass="28531">MELTVIDRQILGATLLVIIVICFAAYVPVIWIFSTRTYFNRSTSYQIMIHYGILELLYMCYYVIMCLMWISNTSFGAIIGWNLVIGSYVLGVVAFIFYLIPGFRAEMTANGIIRDYYNEYYVLSIFLYIVLTSYGIAYFFYLIAFGSLIRVKTSVDNRLLNKYEMSLFIQSLIICGYWSLTGLLWTYYSAPNKLMYCLFWIFTVIQNGYNPFMYYAMNKKLRGEVHALLGNMRTFGATVGISPENS</sequence>
<accession>A0A914CWB3</accession>
<keyword evidence="2" id="KW-1185">Reference proteome</keyword>
<keyword evidence="1" id="KW-1133">Transmembrane helix</keyword>
<keyword evidence="1" id="KW-0472">Membrane</keyword>
<feature type="transmembrane region" description="Helical" evidence="1">
    <location>
        <begin position="45"/>
        <end position="70"/>
    </location>
</feature>
<organism evidence="2 3">
    <name type="scientific">Acrobeloides nanus</name>
    <dbReference type="NCBI Taxonomy" id="290746"/>
    <lineage>
        <taxon>Eukaryota</taxon>
        <taxon>Metazoa</taxon>
        <taxon>Ecdysozoa</taxon>
        <taxon>Nematoda</taxon>
        <taxon>Chromadorea</taxon>
        <taxon>Rhabditida</taxon>
        <taxon>Tylenchina</taxon>
        <taxon>Cephalobomorpha</taxon>
        <taxon>Cephaloboidea</taxon>
        <taxon>Cephalobidae</taxon>
        <taxon>Acrobeloides</taxon>
    </lineage>
</organism>
<dbReference type="WBParaSite" id="ACRNAN_scaffold15527.g11543.t1">
    <property type="protein sequence ID" value="ACRNAN_scaffold15527.g11543.t1"/>
    <property type="gene ID" value="ACRNAN_scaffold15527.g11543"/>
</dbReference>
<feature type="transmembrane region" description="Helical" evidence="1">
    <location>
        <begin position="12"/>
        <end position="33"/>
    </location>
</feature>
<proteinExistence type="predicted"/>
<evidence type="ECO:0000313" key="2">
    <source>
        <dbReference type="Proteomes" id="UP000887540"/>
    </source>
</evidence>
<dbReference type="AlphaFoldDB" id="A0A914CWB3"/>
<feature type="transmembrane region" description="Helical" evidence="1">
    <location>
        <begin position="77"/>
        <end position="100"/>
    </location>
</feature>